<dbReference type="AlphaFoldDB" id="A0A7U9DTM7"/>
<evidence type="ECO:0000256" key="2">
    <source>
        <dbReference type="ARBA" id="ARBA00022448"/>
    </source>
</evidence>
<sequence>MSRELLLLLLDPLRVRECRMTPTVSASGLSLHYGRTRALDDVSLRLTPGVTGLLGPNGAGKTTLLRVLATAVPADRGAFTVLGHDPGSSRGRQEVRRRLGYLPQTPGFHPDFTAFEFVDYVAILKELADRRERHREVRRVLEEVDLGEVRGRRIKKLSGGMRQRVALAAALVGDPGFLVLDEPTVGLDPEQRMRFRELIAGAGEGRTVLLSTHQTEDVAMLCHRVIVMAAGAVRFDGTPAELTARAAGRVWSSTEKDPGAKAGWRTGTGSFRNVGDPPPGAEPAEPTLEDGYLLVLDGSDDTGTAAGTEVAA</sequence>
<evidence type="ECO:0000256" key="1">
    <source>
        <dbReference type="ARBA" id="ARBA00005417"/>
    </source>
</evidence>
<dbReference type="EMBL" id="CM001889">
    <property type="protein sequence ID" value="EOY49095.1"/>
    <property type="molecule type" value="Genomic_DNA"/>
</dbReference>
<proteinExistence type="inferred from homology"/>
<dbReference type="InterPro" id="IPR017871">
    <property type="entry name" value="ABC_transporter-like_CS"/>
</dbReference>
<keyword evidence="3" id="KW-0547">Nucleotide-binding</keyword>
<dbReference type="PROSITE" id="PS00211">
    <property type="entry name" value="ABC_TRANSPORTER_1"/>
    <property type="match status" value="1"/>
</dbReference>
<dbReference type="InterPro" id="IPR003439">
    <property type="entry name" value="ABC_transporter-like_ATP-bd"/>
</dbReference>
<comment type="similarity">
    <text evidence="1">Belongs to the ABC transporter superfamily.</text>
</comment>
<accession>A0A7U9DTM7</accession>
<dbReference type="CDD" id="cd03264">
    <property type="entry name" value="ABC_drug_resistance_like"/>
    <property type="match status" value="1"/>
</dbReference>
<keyword evidence="2" id="KW-0813">Transport</keyword>
<keyword evidence="4 7" id="KW-0067">ATP-binding</keyword>
<organism evidence="7 8">
    <name type="scientific">Streptomyces lividans 1326</name>
    <dbReference type="NCBI Taxonomy" id="1200984"/>
    <lineage>
        <taxon>Bacteria</taxon>
        <taxon>Bacillati</taxon>
        <taxon>Actinomycetota</taxon>
        <taxon>Actinomycetes</taxon>
        <taxon>Kitasatosporales</taxon>
        <taxon>Streptomycetaceae</taxon>
        <taxon>Streptomyces</taxon>
    </lineage>
</organism>
<dbReference type="GO" id="GO:0005524">
    <property type="term" value="F:ATP binding"/>
    <property type="evidence" value="ECO:0007669"/>
    <property type="project" value="UniProtKB-KW"/>
</dbReference>
<evidence type="ECO:0000256" key="4">
    <source>
        <dbReference type="ARBA" id="ARBA00022840"/>
    </source>
</evidence>
<dbReference type="Gene3D" id="3.40.50.300">
    <property type="entry name" value="P-loop containing nucleotide triphosphate hydrolases"/>
    <property type="match status" value="1"/>
</dbReference>
<dbReference type="SMART" id="SM00382">
    <property type="entry name" value="AAA"/>
    <property type="match status" value="1"/>
</dbReference>
<name>A0A7U9DTM7_STRLI</name>
<gene>
    <name evidence="7" type="ORF">SLI_4386</name>
</gene>
<dbReference type="SUPFAM" id="SSF52540">
    <property type="entry name" value="P-loop containing nucleoside triphosphate hydrolases"/>
    <property type="match status" value="1"/>
</dbReference>
<dbReference type="PROSITE" id="PS50893">
    <property type="entry name" value="ABC_TRANSPORTER_2"/>
    <property type="match status" value="1"/>
</dbReference>
<reference evidence="8" key="1">
    <citation type="journal article" date="2013" name="Genome Biol. Evol.">
        <title>The genome sequence of Streptomyces lividans 66 reveals a novel tRNA-dependent peptide biosynthetic system within a metal-related genomic island.</title>
        <authorList>
            <person name="Cruz-Morales P."/>
            <person name="Vijgenboom E."/>
            <person name="Iruegas-Bocardo F."/>
            <person name="Girard G."/>
            <person name="Yanez-Guerra L.A."/>
            <person name="Ramos-Aboites H.E."/>
            <person name="Pernodet J.L."/>
            <person name="Anne J."/>
            <person name="van Wezel G.P."/>
            <person name="Barona-Gomez F."/>
        </authorList>
    </citation>
    <scope>NUCLEOTIDE SEQUENCE [LARGE SCALE GENOMIC DNA]</scope>
    <source>
        <strain evidence="8">1326</strain>
    </source>
</reference>
<evidence type="ECO:0000256" key="3">
    <source>
        <dbReference type="ARBA" id="ARBA00022741"/>
    </source>
</evidence>
<dbReference type="Proteomes" id="UP000014062">
    <property type="component" value="Chromosome"/>
</dbReference>
<evidence type="ECO:0000313" key="8">
    <source>
        <dbReference type="Proteomes" id="UP000014062"/>
    </source>
</evidence>
<dbReference type="InterPro" id="IPR003593">
    <property type="entry name" value="AAA+_ATPase"/>
</dbReference>
<evidence type="ECO:0000259" key="6">
    <source>
        <dbReference type="PROSITE" id="PS50893"/>
    </source>
</evidence>
<evidence type="ECO:0000256" key="5">
    <source>
        <dbReference type="SAM" id="MobiDB-lite"/>
    </source>
</evidence>
<dbReference type="PANTHER" id="PTHR43335:SF2">
    <property type="entry name" value="ABC TRANSPORTER, ATP-BINDING PROTEIN"/>
    <property type="match status" value="1"/>
</dbReference>
<feature type="region of interest" description="Disordered" evidence="5">
    <location>
        <begin position="253"/>
        <end position="286"/>
    </location>
</feature>
<dbReference type="Pfam" id="PF00005">
    <property type="entry name" value="ABC_tran"/>
    <property type="match status" value="1"/>
</dbReference>
<dbReference type="InterPro" id="IPR027417">
    <property type="entry name" value="P-loop_NTPase"/>
</dbReference>
<protein>
    <submittedName>
        <fullName evidence="7">ABC transporter ATP-binding protein</fullName>
    </submittedName>
</protein>
<evidence type="ECO:0000313" key="7">
    <source>
        <dbReference type="EMBL" id="EOY49095.1"/>
    </source>
</evidence>
<dbReference type="GO" id="GO:0016887">
    <property type="term" value="F:ATP hydrolysis activity"/>
    <property type="evidence" value="ECO:0007669"/>
    <property type="project" value="InterPro"/>
</dbReference>
<feature type="domain" description="ABC transporter" evidence="6">
    <location>
        <begin position="24"/>
        <end position="255"/>
    </location>
</feature>
<dbReference type="PANTHER" id="PTHR43335">
    <property type="entry name" value="ABC TRANSPORTER, ATP-BINDING PROTEIN"/>
    <property type="match status" value="1"/>
</dbReference>